<dbReference type="EMBL" id="JAANBB010000052">
    <property type="protein sequence ID" value="KAF7552995.1"/>
    <property type="molecule type" value="Genomic_DNA"/>
</dbReference>
<keyword evidence="3" id="KW-1185">Reference proteome</keyword>
<reference evidence="2" key="1">
    <citation type="submission" date="2020-03" db="EMBL/GenBank/DDBJ databases">
        <title>Draft Genome Sequence of Cylindrodendrum hubeiense.</title>
        <authorList>
            <person name="Buettner E."/>
            <person name="Kellner H."/>
        </authorList>
    </citation>
    <scope>NUCLEOTIDE SEQUENCE</scope>
    <source>
        <strain evidence="2">IHI 201604</strain>
    </source>
</reference>
<accession>A0A9P5HHU2</accession>
<comment type="caution">
    <text evidence="2">The sequence shown here is derived from an EMBL/GenBank/DDBJ whole genome shotgun (WGS) entry which is preliminary data.</text>
</comment>
<name>A0A9P5HHU2_9HYPO</name>
<protein>
    <submittedName>
        <fullName evidence="2">Uncharacterized protein</fullName>
    </submittedName>
</protein>
<gene>
    <name evidence="2" type="ORF">G7Z17_g3941</name>
</gene>
<evidence type="ECO:0000256" key="1">
    <source>
        <dbReference type="SAM" id="SignalP"/>
    </source>
</evidence>
<feature type="chain" id="PRO_5040446745" evidence="1">
    <location>
        <begin position="20"/>
        <end position="266"/>
    </location>
</feature>
<evidence type="ECO:0000313" key="2">
    <source>
        <dbReference type="EMBL" id="KAF7552995.1"/>
    </source>
</evidence>
<evidence type="ECO:0000313" key="3">
    <source>
        <dbReference type="Proteomes" id="UP000722485"/>
    </source>
</evidence>
<dbReference type="AlphaFoldDB" id="A0A9P5HHU2"/>
<feature type="signal peptide" evidence="1">
    <location>
        <begin position="1"/>
        <end position="19"/>
    </location>
</feature>
<dbReference type="Proteomes" id="UP000722485">
    <property type="component" value="Unassembled WGS sequence"/>
</dbReference>
<organism evidence="2 3">
    <name type="scientific">Cylindrodendrum hubeiense</name>
    <dbReference type="NCBI Taxonomy" id="595255"/>
    <lineage>
        <taxon>Eukaryota</taxon>
        <taxon>Fungi</taxon>
        <taxon>Dikarya</taxon>
        <taxon>Ascomycota</taxon>
        <taxon>Pezizomycotina</taxon>
        <taxon>Sordariomycetes</taxon>
        <taxon>Hypocreomycetidae</taxon>
        <taxon>Hypocreales</taxon>
        <taxon>Nectriaceae</taxon>
        <taxon>Cylindrodendrum</taxon>
    </lineage>
</organism>
<keyword evidence="1" id="KW-0732">Signal</keyword>
<sequence length="266" mass="30140">MFILLVQCLLFASRVVVFGLELTHTSSCDLYFTDFDSAVNHVYKKQKLKWDSSLTKCDLPLDSENTLHATCNSKLQSFPFASFTVDGYFCVCHGRPLYVPNDIYCDTRCYPDLKKSFNQCNWMEFYYSGFKDNLNDMAILCDSCNKFSCDDKGTRCAANINTWLCDNKEHEVPYQDLEPGKSYVCNCHGPATIPKMYRSLTLGKSGGIGCKKKRATCNPFVGECLEVVADNRETRTTVIRTFEHGNGEDVAKDEHACHFLVPVPTH</sequence>
<proteinExistence type="predicted"/>